<dbReference type="InterPro" id="IPR018445">
    <property type="entry name" value="Put_Phosphate_transp_reg"/>
</dbReference>
<dbReference type="Pfam" id="PF01865">
    <property type="entry name" value="PhoU_div"/>
    <property type="match status" value="1"/>
</dbReference>
<proteinExistence type="inferred from homology"/>
<dbReference type="Gene3D" id="1.20.58.220">
    <property type="entry name" value="Phosphate transport system protein phou homolog 2, domain 2"/>
    <property type="match status" value="1"/>
</dbReference>
<evidence type="ECO:0000256" key="1">
    <source>
        <dbReference type="ARBA" id="ARBA00008591"/>
    </source>
</evidence>
<accession>A0ABN2PCD0</accession>
<dbReference type="EMBL" id="BAAAMY010000004">
    <property type="protein sequence ID" value="GAA1915669.1"/>
    <property type="molecule type" value="Genomic_DNA"/>
</dbReference>
<evidence type="ECO:0000313" key="2">
    <source>
        <dbReference type="EMBL" id="GAA1915669.1"/>
    </source>
</evidence>
<reference evidence="3" key="1">
    <citation type="journal article" date="2019" name="Int. J. Syst. Evol. Microbiol.">
        <title>The Global Catalogue of Microorganisms (GCM) 10K type strain sequencing project: providing services to taxonomists for standard genome sequencing and annotation.</title>
        <authorList>
            <consortium name="The Broad Institute Genomics Platform"/>
            <consortium name="The Broad Institute Genome Sequencing Center for Infectious Disease"/>
            <person name="Wu L."/>
            <person name="Ma J."/>
        </authorList>
    </citation>
    <scope>NUCLEOTIDE SEQUENCE [LARGE SCALE GENOMIC DNA]</scope>
    <source>
        <strain evidence="3">JCM 14046</strain>
    </source>
</reference>
<sequence length="207" mass="23037">MAFRFRPVDASFFDLFATSATHLVGGAALLAEMLAEGADREDVARRMRDAEHAADETTHGIIRAVNSTFVTPFDREDIYALASGLDDVMDLMDEAVDFILLYEVKVLPPELSEQVDVLQQCADITAAAMPKLRSMKDSELSEYWIEINRLENLADKHHRRILASLFSGSFKALEVLKLKDIVTTLEQAVDAFESVANTVEQIAVKES</sequence>
<evidence type="ECO:0000313" key="3">
    <source>
        <dbReference type="Proteomes" id="UP001501612"/>
    </source>
</evidence>
<dbReference type="PANTHER" id="PTHR37298:SF1">
    <property type="entry name" value="UPF0111 PROTEIN YKAA"/>
    <property type="match status" value="1"/>
</dbReference>
<keyword evidence="3" id="KW-1185">Reference proteome</keyword>
<comment type="caution">
    <text evidence="2">The sequence shown here is derived from an EMBL/GenBank/DDBJ whole genome shotgun (WGS) entry which is preliminary data.</text>
</comment>
<dbReference type="PANTHER" id="PTHR37298">
    <property type="entry name" value="UPF0111 PROTEIN YKAA"/>
    <property type="match status" value="1"/>
</dbReference>
<dbReference type="RefSeq" id="WP_344005987.1">
    <property type="nucleotide sequence ID" value="NZ_BAAAMY010000004.1"/>
</dbReference>
<comment type="similarity">
    <text evidence="1">Belongs to the UPF0111 family.</text>
</comment>
<gene>
    <name evidence="2" type="ORF">GCM10009737_16370</name>
</gene>
<dbReference type="InterPro" id="IPR038078">
    <property type="entry name" value="PhoU-like_sf"/>
</dbReference>
<dbReference type="Proteomes" id="UP001501612">
    <property type="component" value="Unassembled WGS sequence"/>
</dbReference>
<organism evidence="2 3">
    <name type="scientific">Nocardioides lentus</name>
    <dbReference type="NCBI Taxonomy" id="338077"/>
    <lineage>
        <taxon>Bacteria</taxon>
        <taxon>Bacillati</taxon>
        <taxon>Actinomycetota</taxon>
        <taxon>Actinomycetes</taxon>
        <taxon>Propionibacteriales</taxon>
        <taxon>Nocardioidaceae</taxon>
        <taxon>Nocardioides</taxon>
    </lineage>
</organism>
<protein>
    <submittedName>
        <fullName evidence="2">DUF47 family protein</fullName>
    </submittedName>
</protein>
<name>A0ABN2PCD0_9ACTN</name>
<dbReference type="InterPro" id="IPR052912">
    <property type="entry name" value="UPF0111_domain"/>
</dbReference>